<feature type="region of interest" description="Disordered" evidence="1">
    <location>
        <begin position="323"/>
        <end position="347"/>
    </location>
</feature>
<gene>
    <name evidence="4" type="ORF">NCTC11112_07442</name>
</gene>
<organism evidence="4 5">
    <name type="scientific">Escherichia coli</name>
    <dbReference type="NCBI Taxonomy" id="562"/>
    <lineage>
        <taxon>Bacteria</taxon>
        <taxon>Pseudomonadati</taxon>
        <taxon>Pseudomonadota</taxon>
        <taxon>Gammaproteobacteria</taxon>
        <taxon>Enterobacterales</taxon>
        <taxon>Enterobacteriaceae</taxon>
        <taxon>Escherichia</taxon>
    </lineage>
</organism>
<accession>A0A376SDR9</accession>
<dbReference type="PANTHER" id="PTHR35191:SF1">
    <property type="entry name" value="PROPHAGE SIDE TAIL FIBER PROTEIN HOMOLOG STFQ-RELATED"/>
    <property type="match status" value="1"/>
</dbReference>
<dbReference type="InterPro" id="IPR022225">
    <property type="entry name" value="Phage_tail_fibre_N"/>
</dbReference>
<dbReference type="Proteomes" id="UP000254817">
    <property type="component" value="Unassembled WGS sequence"/>
</dbReference>
<dbReference type="SUPFAM" id="SSF88874">
    <property type="entry name" value="Receptor-binding domain of short tail fibre protein gp12"/>
    <property type="match status" value="1"/>
</dbReference>
<evidence type="ECO:0000259" key="3">
    <source>
        <dbReference type="Pfam" id="PF12571"/>
    </source>
</evidence>
<dbReference type="Pfam" id="PF07484">
    <property type="entry name" value="Collar"/>
    <property type="match status" value="1"/>
</dbReference>
<evidence type="ECO:0000259" key="2">
    <source>
        <dbReference type="Pfam" id="PF07484"/>
    </source>
</evidence>
<dbReference type="AlphaFoldDB" id="A0A376SDR9"/>
<dbReference type="PANTHER" id="PTHR35191">
    <property type="entry name" value="PROPHAGE SIDE TAIL FIBER PROTEIN HOMOLOG STFQ-RELATED"/>
    <property type="match status" value="1"/>
</dbReference>
<evidence type="ECO:0000313" key="5">
    <source>
        <dbReference type="Proteomes" id="UP000254817"/>
    </source>
</evidence>
<dbReference type="Gene3D" id="3.90.1340.10">
    <property type="entry name" value="Phage tail collar domain"/>
    <property type="match status" value="1"/>
</dbReference>
<dbReference type="InterPro" id="IPR037053">
    <property type="entry name" value="Phage_tail_collar_dom_sf"/>
</dbReference>
<protein>
    <submittedName>
        <fullName evidence="4">Alternative C-terminus of phage tail fiber protein, fused to tail fiber protein by inversion</fullName>
    </submittedName>
</protein>
<proteinExistence type="predicted"/>
<sequence>MTTKYFAILTHQGAARLANATMLGTKLNITQMAVGDGNGTLPTPDPAQTKLINQRRIKPINSLAVDANDASQIIAEQIIPENEGGFFIREIGLYDDDGILIAVANCPETYKPLLAEGSGRTQTIRMILVVSSTSAITLKIDPSVVLATRKYVDDAVIEVKSYADKLMKDHEAKANPHKQYPLIANALKEMADAGLVAEVLKNLSLGEGSALPVGVPVPWPSATPPTGWLKCNGAAFSAEEYPELAKAYPTNKLPDLRGEFIRGWDDGRGIDAGRALLSLQAGMLEKHRHIVVANDGYDTKDEWELATIFKKTYTQGRGLDATNTGGSLIPSPTLHSRGSIGNTGGSETRPRNIAFNFIVRAA</sequence>
<reference evidence="4 5" key="1">
    <citation type="submission" date="2018-06" db="EMBL/GenBank/DDBJ databases">
        <authorList>
            <consortium name="Pathogen Informatics"/>
            <person name="Doyle S."/>
        </authorList>
    </citation>
    <scope>NUCLEOTIDE SEQUENCE [LARGE SCALE GENOMIC DNA]</scope>
    <source>
        <strain evidence="4 5">NCTC11112</strain>
    </source>
</reference>
<evidence type="ECO:0000313" key="4">
    <source>
        <dbReference type="EMBL" id="STI48203.1"/>
    </source>
</evidence>
<dbReference type="Pfam" id="PF12571">
    <property type="entry name" value="Phage_tail_fib"/>
    <property type="match status" value="1"/>
</dbReference>
<name>A0A376SDR9_ECOLX</name>
<evidence type="ECO:0000256" key="1">
    <source>
        <dbReference type="SAM" id="MobiDB-lite"/>
    </source>
</evidence>
<feature type="domain" description="Phage tail collar" evidence="2">
    <location>
        <begin position="214"/>
        <end position="261"/>
    </location>
</feature>
<dbReference type="InterPro" id="IPR011083">
    <property type="entry name" value="Phage_tail_collar_dom"/>
</dbReference>
<feature type="domain" description="Phage tail fibre protein N-terminal" evidence="3">
    <location>
        <begin position="1"/>
        <end position="150"/>
    </location>
</feature>
<dbReference type="EMBL" id="UGAW01000002">
    <property type="protein sequence ID" value="STI48203.1"/>
    <property type="molecule type" value="Genomic_DNA"/>
</dbReference>
<dbReference type="InterPro" id="IPR051934">
    <property type="entry name" value="Phage_Tail_Fiber_Structural"/>
</dbReference>